<evidence type="ECO:0000256" key="1">
    <source>
        <dbReference type="SAM" id="Phobius"/>
    </source>
</evidence>
<dbReference type="AlphaFoldDB" id="A0A846QQ69"/>
<keyword evidence="3" id="KW-1185">Reference proteome</keyword>
<keyword evidence="1" id="KW-0812">Transmembrane</keyword>
<evidence type="ECO:0000313" key="3">
    <source>
        <dbReference type="Proteomes" id="UP000580856"/>
    </source>
</evidence>
<sequence length="58" mass="6712">MNHKAIANGLAKKLLSTYLIFMAFRYLGFFELGSICPSIVCDLSFLWTLIYIRIYSED</sequence>
<comment type="caution">
    <text evidence="2">The sequence shown here is derived from an EMBL/GenBank/DDBJ whole genome shotgun (WGS) entry which is preliminary data.</text>
</comment>
<dbReference type="Proteomes" id="UP000580856">
    <property type="component" value="Unassembled WGS sequence"/>
</dbReference>
<feature type="transmembrane region" description="Helical" evidence="1">
    <location>
        <begin position="26"/>
        <end position="52"/>
    </location>
</feature>
<gene>
    <name evidence="2" type="ORF">GGQ74_001185</name>
</gene>
<protein>
    <submittedName>
        <fullName evidence="2">Uncharacterized protein</fullName>
    </submittedName>
</protein>
<organism evidence="2 3">
    <name type="scientific">Desulfobaculum xiamenense</name>
    <dbReference type="NCBI Taxonomy" id="995050"/>
    <lineage>
        <taxon>Bacteria</taxon>
        <taxon>Pseudomonadati</taxon>
        <taxon>Thermodesulfobacteriota</taxon>
        <taxon>Desulfovibrionia</taxon>
        <taxon>Desulfovibrionales</taxon>
        <taxon>Desulfovibrionaceae</taxon>
        <taxon>Desulfobaculum</taxon>
    </lineage>
</organism>
<reference evidence="2 3" key="1">
    <citation type="submission" date="2020-03" db="EMBL/GenBank/DDBJ databases">
        <title>Genomic Encyclopedia of Type Strains, Phase IV (KMG-IV): sequencing the most valuable type-strain genomes for metagenomic binning, comparative biology and taxonomic classification.</title>
        <authorList>
            <person name="Goeker M."/>
        </authorList>
    </citation>
    <scope>NUCLEOTIDE SEQUENCE [LARGE SCALE GENOMIC DNA]</scope>
    <source>
        <strain evidence="2 3">DSM 24233</strain>
    </source>
</reference>
<name>A0A846QQ69_9BACT</name>
<proteinExistence type="predicted"/>
<evidence type="ECO:0000313" key="2">
    <source>
        <dbReference type="EMBL" id="NJB67545.1"/>
    </source>
</evidence>
<accession>A0A846QQ69</accession>
<dbReference type="EMBL" id="JAATJA010000001">
    <property type="protein sequence ID" value="NJB67545.1"/>
    <property type="molecule type" value="Genomic_DNA"/>
</dbReference>
<keyword evidence="1" id="KW-1133">Transmembrane helix</keyword>
<keyword evidence="1" id="KW-0472">Membrane</keyword>